<protein>
    <recommendedName>
        <fullName evidence="8">Ig-like domain-containing protein</fullName>
    </recommendedName>
</protein>
<evidence type="ECO:0000313" key="9">
    <source>
        <dbReference type="EMBL" id="KAH3837842.1"/>
    </source>
</evidence>
<dbReference type="InterPro" id="IPR003599">
    <property type="entry name" value="Ig_sub"/>
</dbReference>
<dbReference type="SMART" id="SM00408">
    <property type="entry name" value="IGc2"/>
    <property type="match status" value="1"/>
</dbReference>
<dbReference type="Pfam" id="PF13927">
    <property type="entry name" value="Ig_3"/>
    <property type="match status" value="1"/>
</dbReference>
<dbReference type="SUPFAM" id="SSF48726">
    <property type="entry name" value="Immunoglobulin"/>
    <property type="match status" value="2"/>
</dbReference>
<evidence type="ECO:0000256" key="2">
    <source>
        <dbReference type="ARBA" id="ARBA00023136"/>
    </source>
</evidence>
<dbReference type="InterPro" id="IPR007110">
    <property type="entry name" value="Ig-like_dom"/>
</dbReference>
<feature type="chain" id="PRO_5039656171" description="Ig-like domain-containing protein" evidence="7">
    <location>
        <begin position="24"/>
        <end position="767"/>
    </location>
</feature>
<proteinExistence type="predicted"/>
<dbReference type="AlphaFoldDB" id="A0A9D4QPL4"/>
<dbReference type="PANTHER" id="PTHR11640">
    <property type="entry name" value="NEPHRIN"/>
    <property type="match status" value="1"/>
</dbReference>
<dbReference type="InterPro" id="IPR003598">
    <property type="entry name" value="Ig_sub2"/>
</dbReference>
<dbReference type="Pfam" id="PF08205">
    <property type="entry name" value="C2-set_2"/>
    <property type="match status" value="1"/>
</dbReference>
<comment type="caution">
    <text evidence="9">The sequence shown here is derived from an EMBL/GenBank/DDBJ whole genome shotgun (WGS) entry which is preliminary data.</text>
</comment>
<reference evidence="9" key="1">
    <citation type="journal article" date="2019" name="bioRxiv">
        <title>The Genome of the Zebra Mussel, Dreissena polymorpha: A Resource for Invasive Species Research.</title>
        <authorList>
            <person name="McCartney M.A."/>
            <person name="Auch B."/>
            <person name="Kono T."/>
            <person name="Mallez S."/>
            <person name="Zhang Y."/>
            <person name="Obille A."/>
            <person name="Becker A."/>
            <person name="Abrahante J.E."/>
            <person name="Garbe J."/>
            <person name="Badalamenti J.P."/>
            <person name="Herman A."/>
            <person name="Mangelson H."/>
            <person name="Liachko I."/>
            <person name="Sullivan S."/>
            <person name="Sone E.D."/>
            <person name="Koren S."/>
            <person name="Silverstein K.A.T."/>
            <person name="Beckman K.B."/>
            <person name="Gohl D.M."/>
        </authorList>
    </citation>
    <scope>NUCLEOTIDE SEQUENCE</scope>
    <source>
        <strain evidence="9">Duluth1</strain>
        <tissue evidence="9">Whole animal</tissue>
    </source>
</reference>
<keyword evidence="5" id="KW-0393">Immunoglobulin domain</keyword>
<keyword evidence="10" id="KW-1185">Reference proteome</keyword>
<dbReference type="InterPro" id="IPR036179">
    <property type="entry name" value="Ig-like_dom_sf"/>
</dbReference>
<dbReference type="InterPro" id="IPR013162">
    <property type="entry name" value="CD80_C2-set"/>
</dbReference>
<feature type="signal peptide" evidence="7">
    <location>
        <begin position="1"/>
        <end position="23"/>
    </location>
</feature>
<dbReference type="OrthoDB" id="5985519at2759"/>
<name>A0A9D4QPL4_DREPO</name>
<keyword evidence="2 6" id="KW-0472">Membrane</keyword>
<dbReference type="InterPro" id="IPR051275">
    <property type="entry name" value="Cell_adhesion_signaling"/>
</dbReference>
<evidence type="ECO:0000256" key="7">
    <source>
        <dbReference type="SAM" id="SignalP"/>
    </source>
</evidence>
<organism evidence="9 10">
    <name type="scientific">Dreissena polymorpha</name>
    <name type="common">Zebra mussel</name>
    <name type="synonym">Mytilus polymorpha</name>
    <dbReference type="NCBI Taxonomy" id="45954"/>
    <lineage>
        <taxon>Eukaryota</taxon>
        <taxon>Metazoa</taxon>
        <taxon>Spiralia</taxon>
        <taxon>Lophotrochozoa</taxon>
        <taxon>Mollusca</taxon>
        <taxon>Bivalvia</taxon>
        <taxon>Autobranchia</taxon>
        <taxon>Heteroconchia</taxon>
        <taxon>Euheterodonta</taxon>
        <taxon>Imparidentia</taxon>
        <taxon>Neoheterodontei</taxon>
        <taxon>Myida</taxon>
        <taxon>Dreissenoidea</taxon>
        <taxon>Dreissenidae</taxon>
        <taxon>Dreissena</taxon>
    </lineage>
</organism>
<gene>
    <name evidence="9" type="ORF">DPMN_111244</name>
</gene>
<feature type="domain" description="Ig-like" evidence="8">
    <location>
        <begin position="325"/>
        <end position="415"/>
    </location>
</feature>
<dbReference type="PANTHER" id="PTHR11640:SF31">
    <property type="entry name" value="IRREGULAR CHIASM C-ROUGHEST PROTEIN-RELATED"/>
    <property type="match status" value="1"/>
</dbReference>
<dbReference type="GO" id="GO:0005886">
    <property type="term" value="C:plasma membrane"/>
    <property type="evidence" value="ECO:0007669"/>
    <property type="project" value="TreeGrafter"/>
</dbReference>
<evidence type="ECO:0000256" key="3">
    <source>
        <dbReference type="ARBA" id="ARBA00023157"/>
    </source>
</evidence>
<evidence type="ECO:0000259" key="8">
    <source>
        <dbReference type="PROSITE" id="PS50835"/>
    </source>
</evidence>
<keyword evidence="4" id="KW-0325">Glycoprotein</keyword>
<comment type="subcellular location">
    <subcellularLocation>
        <location evidence="1">Membrane</location>
        <topology evidence="1">Single-pass type I membrane protein</topology>
    </subcellularLocation>
</comment>
<dbReference type="GO" id="GO:0005911">
    <property type="term" value="C:cell-cell junction"/>
    <property type="evidence" value="ECO:0007669"/>
    <property type="project" value="TreeGrafter"/>
</dbReference>
<evidence type="ECO:0000313" key="10">
    <source>
        <dbReference type="Proteomes" id="UP000828390"/>
    </source>
</evidence>
<dbReference type="GO" id="GO:0098609">
    <property type="term" value="P:cell-cell adhesion"/>
    <property type="evidence" value="ECO:0007669"/>
    <property type="project" value="TreeGrafter"/>
</dbReference>
<keyword evidence="6" id="KW-1133">Transmembrane helix</keyword>
<reference evidence="9" key="2">
    <citation type="submission" date="2020-11" db="EMBL/GenBank/DDBJ databases">
        <authorList>
            <person name="McCartney M.A."/>
            <person name="Auch B."/>
            <person name="Kono T."/>
            <person name="Mallez S."/>
            <person name="Becker A."/>
            <person name="Gohl D.M."/>
            <person name="Silverstein K.A.T."/>
            <person name="Koren S."/>
            <person name="Bechman K.B."/>
            <person name="Herman A."/>
            <person name="Abrahante J.E."/>
            <person name="Garbe J."/>
        </authorList>
    </citation>
    <scope>NUCLEOTIDE SEQUENCE</scope>
    <source>
        <strain evidence="9">Duluth1</strain>
        <tissue evidence="9">Whole animal</tissue>
    </source>
</reference>
<dbReference type="PROSITE" id="PS50835">
    <property type="entry name" value="IG_LIKE"/>
    <property type="match status" value="2"/>
</dbReference>
<dbReference type="Proteomes" id="UP000828390">
    <property type="component" value="Unassembled WGS sequence"/>
</dbReference>
<dbReference type="EMBL" id="JAIWYP010000004">
    <property type="protein sequence ID" value="KAH3837842.1"/>
    <property type="molecule type" value="Genomic_DNA"/>
</dbReference>
<dbReference type="Gene3D" id="2.60.40.10">
    <property type="entry name" value="Immunoglobulins"/>
    <property type="match status" value="3"/>
</dbReference>
<keyword evidence="3" id="KW-1015">Disulfide bond</keyword>
<keyword evidence="6" id="KW-0812">Transmembrane</keyword>
<feature type="transmembrane region" description="Helical" evidence="6">
    <location>
        <begin position="536"/>
        <end position="561"/>
    </location>
</feature>
<accession>A0A9D4QPL4</accession>
<dbReference type="GO" id="GO:0050839">
    <property type="term" value="F:cell adhesion molecule binding"/>
    <property type="evidence" value="ECO:0007669"/>
    <property type="project" value="TreeGrafter"/>
</dbReference>
<sequence length="767" mass="86222">MRVYMYLIYILLITIIETPLVQANAYGESHIVPAIAYVGETVHAYYKPLKNDSIETIIWWLRVENQSDTRIANGSRYEINTRNHTVNLTIRNVSLSDAGKYITQCGSHWCTGHPSHLEVKELPKLKFKERANKPDIGCHDCLLGWMGRRMNISCIVEGVIQPHDVNISIDKGGHAETKSQNLSRHEYRSQTIYAFHAREADDRQNVTCTVSSSRFSKRLIIKAPLRILKLPDVSDLTLTSSAIENETITCRSPTSQTDFDIVILYNNSWYTVSSPDDAKCTRILQISRYDNGRPIQCCFIYQTFEEPSPGTMCTNSTFLDIRYTPSRAYIKRRRCCENDGDGNTYVELECITGKSNPVSTISWTSNTSVQSTSTEQINSDHEIRKEYSGWTASKALTANITRVHHGQKIGCSVTNIEFPNWHIITEYIINITYRPQITISGVDPGHVLEIKVGDAVNITCDVDSNPAASVHWSRNTSRISEDHRLAINGSVQPGHYNYTCFASNGVGRAERTISVIMKAAYKLQDKARASSSPADLVTPVSVAASGTTVLVVVLTVMVVCITRRQIKRKRQGTTKAAALHPPHGQVQQFRNTEVSLLPAAECSDFASVTPSHLRASESANSRPQIEIVNQSPELSTAHAVNSDDQEYSTVVPRNQRTAASQQELAFQIENPTLIYAELDLAPELPQFTKPRKKLLRPTCPLTLLLLPEMLKPQSIRNNGVIVVENTWLFLFRCIYIFKSETKTTLRRALEMHVKFSIFDTYLVISFL</sequence>
<dbReference type="SMART" id="SM00409">
    <property type="entry name" value="IG"/>
    <property type="match status" value="2"/>
</dbReference>
<evidence type="ECO:0000256" key="5">
    <source>
        <dbReference type="ARBA" id="ARBA00023319"/>
    </source>
</evidence>
<evidence type="ECO:0000256" key="6">
    <source>
        <dbReference type="SAM" id="Phobius"/>
    </source>
</evidence>
<feature type="domain" description="Ig-like" evidence="8">
    <location>
        <begin position="435"/>
        <end position="514"/>
    </location>
</feature>
<evidence type="ECO:0000256" key="4">
    <source>
        <dbReference type="ARBA" id="ARBA00023180"/>
    </source>
</evidence>
<keyword evidence="7" id="KW-0732">Signal</keyword>
<evidence type="ECO:0000256" key="1">
    <source>
        <dbReference type="ARBA" id="ARBA00004479"/>
    </source>
</evidence>
<dbReference type="InterPro" id="IPR013783">
    <property type="entry name" value="Ig-like_fold"/>
</dbReference>